<feature type="transmembrane region" description="Helical" evidence="2">
    <location>
        <begin position="7"/>
        <end position="29"/>
    </location>
</feature>
<keyword evidence="2" id="KW-1133">Transmembrane helix</keyword>
<evidence type="ECO:0000313" key="3">
    <source>
        <dbReference type="EMBL" id="MBB6032611.1"/>
    </source>
</evidence>
<reference evidence="3 4" key="1">
    <citation type="submission" date="2020-08" db="EMBL/GenBank/DDBJ databases">
        <title>Genomic Encyclopedia of Type Strains, Phase IV (KMG-IV): sequencing the most valuable type-strain genomes for metagenomic binning, comparative biology and taxonomic classification.</title>
        <authorList>
            <person name="Goeker M."/>
        </authorList>
    </citation>
    <scope>NUCLEOTIDE SEQUENCE [LARGE SCALE GENOMIC DNA]</scope>
    <source>
        <strain evidence="3 4">YIM 65646</strain>
    </source>
</reference>
<keyword evidence="2" id="KW-0472">Membrane</keyword>
<dbReference type="InterPro" id="IPR009339">
    <property type="entry name" value="DUF998"/>
</dbReference>
<organism evidence="3 4">
    <name type="scientific">Phytomonospora endophytica</name>
    <dbReference type="NCBI Taxonomy" id="714109"/>
    <lineage>
        <taxon>Bacteria</taxon>
        <taxon>Bacillati</taxon>
        <taxon>Actinomycetota</taxon>
        <taxon>Actinomycetes</taxon>
        <taxon>Micromonosporales</taxon>
        <taxon>Micromonosporaceae</taxon>
        <taxon>Phytomonospora</taxon>
    </lineage>
</organism>
<protein>
    <submittedName>
        <fullName evidence="3">Putative membrane protein</fullName>
    </submittedName>
</protein>
<feature type="transmembrane region" description="Helical" evidence="2">
    <location>
        <begin position="49"/>
        <end position="68"/>
    </location>
</feature>
<keyword evidence="2" id="KW-0812">Transmembrane</keyword>
<feature type="region of interest" description="Disordered" evidence="1">
    <location>
        <begin position="207"/>
        <end position="303"/>
    </location>
</feature>
<feature type="transmembrane region" description="Helical" evidence="2">
    <location>
        <begin position="75"/>
        <end position="93"/>
    </location>
</feature>
<feature type="compositionally biased region" description="Low complexity" evidence="1">
    <location>
        <begin position="234"/>
        <end position="244"/>
    </location>
</feature>
<dbReference type="Proteomes" id="UP000548476">
    <property type="component" value="Unassembled WGS sequence"/>
</dbReference>
<comment type="caution">
    <text evidence="3">The sequence shown here is derived from an EMBL/GenBank/DDBJ whole genome shotgun (WGS) entry which is preliminary data.</text>
</comment>
<evidence type="ECO:0000256" key="2">
    <source>
        <dbReference type="SAM" id="Phobius"/>
    </source>
</evidence>
<feature type="compositionally biased region" description="Polar residues" evidence="1">
    <location>
        <begin position="224"/>
        <end position="233"/>
    </location>
</feature>
<feature type="compositionally biased region" description="Pro residues" evidence="1">
    <location>
        <begin position="258"/>
        <end position="267"/>
    </location>
</feature>
<accession>A0A841F6N5</accession>
<evidence type="ECO:0000313" key="4">
    <source>
        <dbReference type="Proteomes" id="UP000548476"/>
    </source>
</evidence>
<evidence type="ECO:0000256" key="1">
    <source>
        <dbReference type="SAM" id="MobiDB-lite"/>
    </source>
</evidence>
<keyword evidence="4" id="KW-1185">Reference proteome</keyword>
<feature type="transmembrane region" description="Helical" evidence="2">
    <location>
        <begin position="154"/>
        <end position="173"/>
    </location>
</feature>
<dbReference type="Pfam" id="PF06197">
    <property type="entry name" value="DUF998"/>
    <property type="match status" value="1"/>
</dbReference>
<name>A0A841F6N5_9ACTN</name>
<feature type="transmembrane region" description="Helical" evidence="2">
    <location>
        <begin position="128"/>
        <end position="147"/>
    </location>
</feature>
<dbReference type="EMBL" id="JACHGT010000001">
    <property type="protein sequence ID" value="MBB6032611.1"/>
    <property type="molecule type" value="Genomic_DNA"/>
</dbReference>
<gene>
    <name evidence="3" type="ORF">HNR73_000453</name>
</gene>
<dbReference type="AlphaFoldDB" id="A0A841F6N5"/>
<feature type="compositionally biased region" description="Pro residues" evidence="1">
    <location>
        <begin position="293"/>
        <end position="303"/>
    </location>
</feature>
<sequence length="303" mass="31163">MRRNAGFAALVVAAITYLTWIFGEALNPALDPLTSYVSELAADDQPHEWFFRIGDVVTGSIAGTVAILRVKGSHGARFAGWVGVIVFGVATLLDAGPFTLTCAPSIDSDCKAAEQAGTLPFPDDVHTVASVIATVALVVAAVAFALYSGSVLRWALAGLVTATSLAVAITVLAGADIGLAQRIQLLSFSAWLVALGWWQRCERTLSSSPASATGRSAGPASCRPTPSYSTASGTPARSPSTARPPGSPAPRRARPSSSPTPWPPATPRPTRGSTPSPVSSSSTPPMRTRPAPERPASPTGPPG</sequence>
<proteinExistence type="predicted"/>
<feature type="compositionally biased region" description="Low complexity" evidence="1">
    <location>
        <begin position="268"/>
        <end position="289"/>
    </location>
</feature>